<dbReference type="PRINTS" id="PR00598">
    <property type="entry name" value="HTHMARR"/>
</dbReference>
<reference evidence="5 6" key="1">
    <citation type="submission" date="2024-04" db="EMBL/GenBank/DDBJ databases">
        <title>Aurantiacibacter sp. DGU6 16S ribosomal RNA gene Genome sequencing and assembly.</title>
        <authorList>
            <person name="Park S."/>
        </authorList>
    </citation>
    <scope>NUCLEOTIDE SEQUENCE [LARGE SCALE GENOMIC DNA]</scope>
    <source>
        <strain evidence="5 6">DGU6</strain>
    </source>
</reference>
<name>A0ABU9IB37_9SPHN</name>
<protein>
    <submittedName>
        <fullName evidence="5">MarR family transcriptional regulator</fullName>
    </submittedName>
</protein>
<evidence type="ECO:0000256" key="2">
    <source>
        <dbReference type="ARBA" id="ARBA00023125"/>
    </source>
</evidence>
<keyword evidence="3" id="KW-0804">Transcription</keyword>
<comment type="caution">
    <text evidence="5">The sequence shown here is derived from an EMBL/GenBank/DDBJ whole genome shotgun (WGS) entry which is preliminary data.</text>
</comment>
<dbReference type="RefSeq" id="WP_341672161.1">
    <property type="nucleotide sequence ID" value="NZ_JBBYHV010000001.1"/>
</dbReference>
<dbReference type="PROSITE" id="PS50995">
    <property type="entry name" value="HTH_MARR_2"/>
    <property type="match status" value="1"/>
</dbReference>
<accession>A0ABU9IB37</accession>
<evidence type="ECO:0000259" key="4">
    <source>
        <dbReference type="PROSITE" id="PS50995"/>
    </source>
</evidence>
<dbReference type="InterPro" id="IPR036388">
    <property type="entry name" value="WH-like_DNA-bd_sf"/>
</dbReference>
<keyword evidence="1" id="KW-0805">Transcription regulation</keyword>
<gene>
    <name evidence="5" type="ORF">AAEO60_02975</name>
</gene>
<dbReference type="PANTHER" id="PTHR42756:SF1">
    <property type="entry name" value="TRANSCRIPTIONAL REPRESSOR OF EMRAB OPERON"/>
    <property type="match status" value="1"/>
</dbReference>
<dbReference type="Gene3D" id="1.10.10.10">
    <property type="entry name" value="Winged helix-like DNA-binding domain superfamily/Winged helix DNA-binding domain"/>
    <property type="match status" value="1"/>
</dbReference>
<evidence type="ECO:0000256" key="1">
    <source>
        <dbReference type="ARBA" id="ARBA00023015"/>
    </source>
</evidence>
<dbReference type="InterPro" id="IPR000835">
    <property type="entry name" value="HTH_MarR-typ"/>
</dbReference>
<evidence type="ECO:0000313" key="5">
    <source>
        <dbReference type="EMBL" id="MEL1249628.1"/>
    </source>
</evidence>
<dbReference type="InterPro" id="IPR036390">
    <property type="entry name" value="WH_DNA-bd_sf"/>
</dbReference>
<dbReference type="SUPFAM" id="SSF46785">
    <property type="entry name" value="Winged helix' DNA-binding domain"/>
    <property type="match status" value="1"/>
</dbReference>
<organism evidence="5 6">
    <name type="scientific">Aurantiacibacter gilvus</name>
    <dbReference type="NCBI Taxonomy" id="3139141"/>
    <lineage>
        <taxon>Bacteria</taxon>
        <taxon>Pseudomonadati</taxon>
        <taxon>Pseudomonadota</taxon>
        <taxon>Alphaproteobacteria</taxon>
        <taxon>Sphingomonadales</taxon>
        <taxon>Erythrobacteraceae</taxon>
        <taxon>Aurantiacibacter</taxon>
    </lineage>
</organism>
<sequence>MGKVKNHANKGDATLITADAVRRRAPKLQSGPLDYGQLKDITGFPLKVVWIIGYTLLVKHVDDPAITPQRVSMLELIGSNPGATQSQLGAALGLSRPATTLTIDFWQDRGCVDRRTEPKDRRSFGIHLTEEGERQLADLRQKVQMSDKALTANLSEDEIAQLRALLAKIHQ</sequence>
<feature type="domain" description="HTH marR-type" evidence="4">
    <location>
        <begin position="38"/>
        <end position="171"/>
    </location>
</feature>
<evidence type="ECO:0000313" key="6">
    <source>
        <dbReference type="Proteomes" id="UP001497045"/>
    </source>
</evidence>
<evidence type="ECO:0000256" key="3">
    <source>
        <dbReference type="ARBA" id="ARBA00023163"/>
    </source>
</evidence>
<dbReference type="Proteomes" id="UP001497045">
    <property type="component" value="Unassembled WGS sequence"/>
</dbReference>
<dbReference type="PANTHER" id="PTHR42756">
    <property type="entry name" value="TRANSCRIPTIONAL REGULATOR, MARR"/>
    <property type="match status" value="1"/>
</dbReference>
<dbReference type="EMBL" id="JBBYHV010000001">
    <property type="protein sequence ID" value="MEL1249628.1"/>
    <property type="molecule type" value="Genomic_DNA"/>
</dbReference>
<keyword evidence="6" id="KW-1185">Reference proteome</keyword>
<proteinExistence type="predicted"/>
<dbReference type="SMART" id="SM00347">
    <property type="entry name" value="HTH_MARR"/>
    <property type="match status" value="1"/>
</dbReference>
<keyword evidence="2" id="KW-0238">DNA-binding</keyword>
<dbReference type="Pfam" id="PF12802">
    <property type="entry name" value="MarR_2"/>
    <property type="match status" value="1"/>
</dbReference>